<sequence>MRTFEHDVDAQGSTTKKSFGVVVTSRTCLRNVVYAHRGQGQANCGVTDGTYRLHFGYAFLFKKLGLSRLILFTDNDGKSRQTQKPADIVVRCTIISVQPIRFAHLPWSLYSYVV</sequence>
<comment type="caution">
    <text evidence="1">The sequence shown here is derived from an EMBL/GenBank/DDBJ whole genome shotgun (WGS) entry which is preliminary data.</text>
</comment>
<dbReference type="Proteomes" id="UP000688947">
    <property type="component" value="Unassembled WGS sequence"/>
</dbReference>
<name>A0A8T1UA32_9STRA</name>
<proteinExistence type="predicted"/>
<dbReference type="OrthoDB" id="89303at2759"/>
<reference evidence="1" key="1">
    <citation type="submission" date="2021-01" db="EMBL/GenBank/DDBJ databases">
        <title>Phytophthora aleatoria, a newly-described species from Pinus radiata is distinct from Phytophthora cactorum isolates based on comparative genomics.</title>
        <authorList>
            <person name="Mcdougal R."/>
            <person name="Panda P."/>
            <person name="Williams N."/>
            <person name="Studholme D.J."/>
        </authorList>
    </citation>
    <scope>NUCLEOTIDE SEQUENCE</scope>
    <source>
        <strain evidence="1">NZFS 3830</strain>
    </source>
</reference>
<gene>
    <name evidence="1" type="ORF">JG687_00009314</name>
</gene>
<evidence type="ECO:0000313" key="2">
    <source>
        <dbReference type="Proteomes" id="UP000688947"/>
    </source>
</evidence>
<organism evidence="1 2">
    <name type="scientific">Phytophthora cactorum</name>
    <dbReference type="NCBI Taxonomy" id="29920"/>
    <lineage>
        <taxon>Eukaryota</taxon>
        <taxon>Sar</taxon>
        <taxon>Stramenopiles</taxon>
        <taxon>Oomycota</taxon>
        <taxon>Peronosporomycetes</taxon>
        <taxon>Peronosporales</taxon>
        <taxon>Peronosporaceae</taxon>
        <taxon>Phytophthora</taxon>
    </lineage>
</organism>
<dbReference type="AlphaFoldDB" id="A0A8T1UA32"/>
<evidence type="ECO:0000313" key="1">
    <source>
        <dbReference type="EMBL" id="KAG6958572.1"/>
    </source>
</evidence>
<dbReference type="EMBL" id="JAENGZ010000480">
    <property type="protein sequence ID" value="KAG6958572.1"/>
    <property type="molecule type" value="Genomic_DNA"/>
</dbReference>
<protein>
    <submittedName>
        <fullName evidence="1">Uncharacterized protein</fullName>
    </submittedName>
</protein>
<accession>A0A8T1UA32</accession>